<comment type="similarity">
    <text evidence="2 6">Belongs to the band 7/mec-2 family. HflC subfamily.</text>
</comment>
<proteinExistence type="inferred from homology"/>
<comment type="caution">
    <text evidence="8">The sequence shown here is derived from an EMBL/GenBank/DDBJ whole genome shotgun (WGS) entry which is preliminary data.</text>
</comment>
<evidence type="ECO:0000256" key="2">
    <source>
        <dbReference type="ARBA" id="ARBA00007862"/>
    </source>
</evidence>
<evidence type="ECO:0000256" key="4">
    <source>
        <dbReference type="ARBA" id="ARBA00022989"/>
    </source>
</evidence>
<dbReference type="PANTHER" id="PTHR42911:SF1">
    <property type="entry name" value="MODULATOR OF FTSH PROTEASE HFLC"/>
    <property type="match status" value="1"/>
</dbReference>
<dbReference type="Proteomes" id="UP000284605">
    <property type="component" value="Unassembled WGS sequence"/>
</dbReference>
<dbReference type="Gene3D" id="3.30.479.30">
    <property type="entry name" value="Band 7 domain"/>
    <property type="match status" value="1"/>
</dbReference>
<dbReference type="Pfam" id="PF01145">
    <property type="entry name" value="Band_7"/>
    <property type="match status" value="1"/>
</dbReference>
<dbReference type="InterPro" id="IPR001107">
    <property type="entry name" value="Band_7"/>
</dbReference>
<dbReference type="SMART" id="SM00244">
    <property type="entry name" value="PHB"/>
    <property type="match status" value="1"/>
</dbReference>
<keyword evidence="8" id="KW-0645">Protease</keyword>
<dbReference type="RefSeq" id="WP_119782533.1">
    <property type="nucleotide sequence ID" value="NZ_QYUK01000016.1"/>
</dbReference>
<keyword evidence="5" id="KW-0472">Membrane</keyword>
<keyword evidence="9" id="KW-1185">Reference proteome</keyword>
<comment type="function">
    <text evidence="6">HflC and HflK could regulate a protease.</text>
</comment>
<dbReference type="InterPro" id="IPR010200">
    <property type="entry name" value="HflC"/>
</dbReference>
<dbReference type="SUPFAM" id="SSF117892">
    <property type="entry name" value="Band 7/SPFH domain"/>
    <property type="match status" value="1"/>
</dbReference>
<keyword evidence="8" id="KW-0378">Hydrolase</keyword>
<dbReference type="PIRSF" id="PIRSF005651">
    <property type="entry name" value="HflC"/>
    <property type="match status" value="1"/>
</dbReference>
<dbReference type="AlphaFoldDB" id="A0A418VTK4"/>
<dbReference type="CDD" id="cd03405">
    <property type="entry name" value="SPFH_HflC"/>
    <property type="match status" value="1"/>
</dbReference>
<dbReference type="GO" id="GO:0006508">
    <property type="term" value="P:proteolysis"/>
    <property type="evidence" value="ECO:0007669"/>
    <property type="project" value="UniProtKB-KW"/>
</dbReference>
<dbReference type="GO" id="GO:0016020">
    <property type="term" value="C:membrane"/>
    <property type="evidence" value="ECO:0007669"/>
    <property type="project" value="UniProtKB-SubCell"/>
</dbReference>
<dbReference type="GO" id="GO:0008233">
    <property type="term" value="F:peptidase activity"/>
    <property type="evidence" value="ECO:0007669"/>
    <property type="project" value="UniProtKB-KW"/>
</dbReference>
<evidence type="ECO:0000256" key="5">
    <source>
        <dbReference type="ARBA" id="ARBA00023136"/>
    </source>
</evidence>
<dbReference type="InterPro" id="IPR036013">
    <property type="entry name" value="Band_7/SPFH_dom_sf"/>
</dbReference>
<protein>
    <recommendedName>
        <fullName evidence="6">Protein HflC</fullName>
    </recommendedName>
</protein>
<evidence type="ECO:0000256" key="3">
    <source>
        <dbReference type="ARBA" id="ARBA00022692"/>
    </source>
</evidence>
<dbReference type="OrthoDB" id="9812991at2"/>
<name>A0A418VTK4_9PROT</name>
<evidence type="ECO:0000259" key="7">
    <source>
        <dbReference type="SMART" id="SM00244"/>
    </source>
</evidence>
<sequence length="303" mass="34070">MNRLVAGAVVAVVLLIAALSSMFTVSMTQQAMVLQLGDPKKIITEPGLYFKIPLFQNVVYIDKRVLLVKTSAEELIAADQKRVVIDAFARWRIIDPLRYYQRLRTEDIAQRQLSAFISSTLRDVVGREKLTALLLDPREAQGSSKRALLMRRISELVNEKAKENGIEIVDVRIRRADLPEANSQAIFQRMRTEREQEAKLIRATGQEAAQKRRAEADRDVTVIIANAQRDSQIKRGEGDSDAIKIFADAFGKDPGFFSFYRSMQAYREALNDKTTTMVLSPDSDFFRYLDNVAGAVAGQAPAK</sequence>
<reference evidence="8 9" key="1">
    <citation type="submission" date="2018-09" db="EMBL/GenBank/DDBJ databases">
        <authorList>
            <person name="Zhu H."/>
        </authorList>
    </citation>
    <scope>NUCLEOTIDE SEQUENCE [LARGE SCALE GENOMIC DNA]</scope>
    <source>
        <strain evidence="8 9">K1W22B-8</strain>
    </source>
</reference>
<keyword evidence="4" id="KW-1133">Transmembrane helix</keyword>
<dbReference type="PANTHER" id="PTHR42911">
    <property type="entry name" value="MODULATOR OF FTSH PROTEASE HFLC"/>
    <property type="match status" value="1"/>
</dbReference>
<dbReference type="NCBIfam" id="TIGR01932">
    <property type="entry name" value="hflC"/>
    <property type="match status" value="1"/>
</dbReference>
<keyword evidence="3" id="KW-0812">Transmembrane</keyword>
<accession>A0A418VTK4</accession>
<comment type="subcellular location">
    <subcellularLocation>
        <location evidence="1">Membrane</location>
        <topology evidence="1">Single-pass membrane protein</topology>
    </subcellularLocation>
</comment>
<evidence type="ECO:0000256" key="6">
    <source>
        <dbReference type="PIRNR" id="PIRNR005651"/>
    </source>
</evidence>
<gene>
    <name evidence="8" type="primary">hflC</name>
    <name evidence="8" type="ORF">D3874_25445</name>
</gene>
<feature type="domain" description="Band 7" evidence="7">
    <location>
        <begin position="20"/>
        <end position="190"/>
    </location>
</feature>
<evidence type="ECO:0000313" key="8">
    <source>
        <dbReference type="EMBL" id="RJF80481.1"/>
    </source>
</evidence>
<dbReference type="EMBL" id="QYUK01000016">
    <property type="protein sequence ID" value="RJF80481.1"/>
    <property type="molecule type" value="Genomic_DNA"/>
</dbReference>
<organism evidence="8 9">
    <name type="scientific">Oleomonas cavernae</name>
    <dbReference type="NCBI Taxonomy" id="2320859"/>
    <lineage>
        <taxon>Bacteria</taxon>
        <taxon>Pseudomonadati</taxon>
        <taxon>Pseudomonadota</taxon>
        <taxon>Alphaproteobacteria</taxon>
        <taxon>Acetobacterales</taxon>
        <taxon>Acetobacteraceae</taxon>
        <taxon>Oleomonas</taxon>
    </lineage>
</organism>
<evidence type="ECO:0000256" key="1">
    <source>
        <dbReference type="ARBA" id="ARBA00004167"/>
    </source>
</evidence>
<evidence type="ECO:0000313" key="9">
    <source>
        <dbReference type="Proteomes" id="UP000284605"/>
    </source>
</evidence>